<evidence type="ECO:0008006" key="2">
    <source>
        <dbReference type="Google" id="ProtNLM"/>
    </source>
</evidence>
<gene>
    <name evidence="1" type="ORF">SDC9_106887</name>
</gene>
<protein>
    <recommendedName>
        <fullName evidence="2">Cyclic nucleotide-binding domain-containing protein</fullName>
    </recommendedName>
</protein>
<evidence type="ECO:0000313" key="1">
    <source>
        <dbReference type="EMBL" id="MPM60040.1"/>
    </source>
</evidence>
<comment type="caution">
    <text evidence="1">The sequence shown here is derived from an EMBL/GenBank/DDBJ whole genome shotgun (WGS) entry which is preliminary data.</text>
</comment>
<accession>A0A645B3K3</accession>
<dbReference type="Gene3D" id="2.60.120.10">
    <property type="entry name" value="Jelly Rolls"/>
    <property type="match status" value="1"/>
</dbReference>
<organism evidence="1">
    <name type="scientific">bioreactor metagenome</name>
    <dbReference type="NCBI Taxonomy" id="1076179"/>
    <lineage>
        <taxon>unclassified sequences</taxon>
        <taxon>metagenomes</taxon>
        <taxon>ecological metagenomes</taxon>
    </lineage>
</organism>
<proteinExistence type="predicted"/>
<name>A0A645B3K3_9ZZZZ</name>
<dbReference type="EMBL" id="VSSQ01017594">
    <property type="protein sequence ID" value="MPM60040.1"/>
    <property type="molecule type" value="Genomic_DNA"/>
</dbReference>
<dbReference type="InterPro" id="IPR014710">
    <property type="entry name" value="RmlC-like_jellyroll"/>
</dbReference>
<sequence length="92" mass="10961">MNDMEVFEFSKTDLLYLYEKYPRIERVGRLIAEAIAITSEEHLFLLLNQTAEMRYRRLLEKNPKYVNTIPLQYIASYLGITQETLSRIRKSV</sequence>
<dbReference type="AlphaFoldDB" id="A0A645B3K3"/>
<reference evidence="1" key="1">
    <citation type="submission" date="2019-08" db="EMBL/GenBank/DDBJ databases">
        <authorList>
            <person name="Kucharzyk K."/>
            <person name="Murdoch R.W."/>
            <person name="Higgins S."/>
            <person name="Loffler F."/>
        </authorList>
    </citation>
    <scope>NUCLEOTIDE SEQUENCE</scope>
</reference>